<dbReference type="Gene3D" id="3.30.70.270">
    <property type="match status" value="1"/>
</dbReference>
<proteinExistence type="predicted"/>
<evidence type="ECO:0000259" key="3">
    <source>
        <dbReference type="PROSITE" id="PS50112"/>
    </source>
</evidence>
<dbReference type="CDD" id="cd00130">
    <property type="entry name" value="PAS"/>
    <property type="match status" value="1"/>
</dbReference>
<evidence type="ECO:0000256" key="2">
    <source>
        <dbReference type="SAM" id="MobiDB-lite"/>
    </source>
</evidence>
<dbReference type="InterPro" id="IPR003607">
    <property type="entry name" value="HD/PDEase_dom"/>
</dbReference>
<evidence type="ECO:0000256" key="1">
    <source>
        <dbReference type="SAM" id="Coils"/>
    </source>
</evidence>
<sequence>MSDTLPSPVDPLPGASVPLGPPPADPSRIPELLQTLEETARRSGHASADADPKTTEFEDRLAAARLGVASSLFTGLRCKHPPTASHCLRVALGCSRWAAALEMPDELRTQLELAALLHDIGKLGVPDSVLMKQGRLQPEDVTALSRSPRHAQVILSRAGAPEKLIEVVLASNAWFDGSRGPEGMAGENIPALARILSIVDAYDSMTTDHVYRPAKSQERAVAELFECAGSQFDPGLVRSFVDQLGKNHAERSAEVSKRWLSQLSTGSGELPWEFTRHAPRAEAESPANEVAMFEKELIDHMHDGVVFVNPHRQIILWNTGAERLTGVASSAAVGQTLAPSLLVMSAPDGRMLEDAECPITEAISSGAPNVQRLSVIGRKGKHVEVDLHSIPVCSPSQGVLGATVLLHDASSEASLEQRCQALHVEMTKDPMTQVANRAEFDRALAMFVDAHQETGLPCSLIMADIDHFKSINDTYGHQAGDEAIITFASLLKSMCRTGDLVARYGGEEFAVLCADCNNANAAMRAEQMRRTLADTIQTELGGKSITASFGVSELQAGDTPETLLRRSDRALLQAKDQGRNQVVQLGAGMEEEEPKKSWWGFGSWGKSLVETTLITNVPIEVAVEKLKGFIADHDAKILKTAEHEIRIECSDAGALRRANDRPVGFVLDLKLAEEFVERENAAGMAKGTYAQTTAAVTIRPRHERDRRRGYATERARKLLGSLRSYLMAREADAAVEGGSALDEAFAGFEPAPRRTDGTHAAIRGSDATREAVQQIATQLRQIDEQRRELNRLLELLAARPPRTGFTLFAGRSTMGCAMQAPSGVRRLGVLVGLAAATAFAPAASAQDRSGSPTPGQARLDFASLPGPTVELNLSEGLIQQALGLGEAALAGFLSGLEENAAAENAEAVRYIAQQVGATRELTEVLGEVVDSVHLNVWKDARALGEAAADVPQLVATQLSDQGWETTLRARDGNKLAHVYLQREGEAVRGVFVLAQDGGELVMANVVGDLSQENVERIANLATKIAVEAGLDDELTKAVEKIRERQRR</sequence>
<evidence type="ECO:0000259" key="4">
    <source>
        <dbReference type="PROSITE" id="PS50887"/>
    </source>
</evidence>
<dbReference type="Pfam" id="PF13487">
    <property type="entry name" value="HD_5"/>
    <property type="match status" value="1"/>
</dbReference>
<dbReference type="InterPro" id="IPR013767">
    <property type="entry name" value="PAS_fold"/>
</dbReference>
<dbReference type="PANTHER" id="PTHR45138:SF9">
    <property type="entry name" value="DIGUANYLATE CYCLASE DGCM-RELATED"/>
    <property type="match status" value="1"/>
</dbReference>
<dbReference type="InterPro" id="IPR029787">
    <property type="entry name" value="Nucleotide_cyclase"/>
</dbReference>
<name>A0A812U2W9_SYMPI</name>
<dbReference type="SUPFAM" id="SSF55073">
    <property type="entry name" value="Nucleotide cyclase"/>
    <property type="match status" value="1"/>
</dbReference>
<dbReference type="SUPFAM" id="SSF109604">
    <property type="entry name" value="HD-domain/PDEase-like"/>
    <property type="match status" value="1"/>
</dbReference>
<dbReference type="Pfam" id="PF00989">
    <property type="entry name" value="PAS"/>
    <property type="match status" value="1"/>
</dbReference>
<dbReference type="CDD" id="cd01949">
    <property type="entry name" value="GGDEF"/>
    <property type="match status" value="1"/>
</dbReference>
<dbReference type="PROSITE" id="PS51832">
    <property type="entry name" value="HD_GYP"/>
    <property type="match status" value="1"/>
</dbReference>
<dbReference type="InterPro" id="IPR000014">
    <property type="entry name" value="PAS"/>
</dbReference>
<dbReference type="SMART" id="SM00267">
    <property type="entry name" value="GGDEF"/>
    <property type="match status" value="1"/>
</dbReference>
<comment type="caution">
    <text evidence="6">The sequence shown here is derived from an EMBL/GenBank/DDBJ whole genome shotgun (WGS) entry which is preliminary data.</text>
</comment>
<keyword evidence="1" id="KW-0175">Coiled coil</keyword>
<dbReference type="CDD" id="cd00077">
    <property type="entry name" value="HDc"/>
    <property type="match status" value="1"/>
</dbReference>
<dbReference type="EMBL" id="CAJNIZ010034003">
    <property type="protein sequence ID" value="CAE7549747.1"/>
    <property type="molecule type" value="Genomic_DNA"/>
</dbReference>
<feature type="region of interest" description="Disordered" evidence="2">
    <location>
        <begin position="842"/>
        <end position="861"/>
    </location>
</feature>
<feature type="coiled-coil region" evidence="1">
    <location>
        <begin position="772"/>
        <end position="799"/>
    </location>
</feature>
<dbReference type="InterPro" id="IPR050469">
    <property type="entry name" value="Diguanylate_Cyclase"/>
</dbReference>
<dbReference type="GO" id="GO:0052621">
    <property type="term" value="F:diguanylate cyclase activity"/>
    <property type="evidence" value="ECO:0007669"/>
    <property type="project" value="TreeGrafter"/>
</dbReference>
<dbReference type="AlphaFoldDB" id="A0A812U2W9"/>
<evidence type="ECO:0000313" key="7">
    <source>
        <dbReference type="Proteomes" id="UP000649617"/>
    </source>
</evidence>
<dbReference type="OrthoDB" id="449473at2759"/>
<accession>A0A812U2W9</accession>
<dbReference type="SMART" id="SM00471">
    <property type="entry name" value="HDc"/>
    <property type="match status" value="1"/>
</dbReference>
<dbReference type="GO" id="GO:0005886">
    <property type="term" value="C:plasma membrane"/>
    <property type="evidence" value="ECO:0007669"/>
    <property type="project" value="TreeGrafter"/>
</dbReference>
<feature type="domain" description="GGDEF" evidence="4">
    <location>
        <begin position="456"/>
        <end position="587"/>
    </location>
</feature>
<gene>
    <name evidence="6" type="primary">vdcA</name>
    <name evidence="6" type="ORF">SPIL2461_LOCUS14605</name>
</gene>
<dbReference type="GO" id="GO:0043709">
    <property type="term" value="P:cell adhesion involved in single-species biofilm formation"/>
    <property type="evidence" value="ECO:0007669"/>
    <property type="project" value="TreeGrafter"/>
</dbReference>
<dbReference type="PANTHER" id="PTHR45138">
    <property type="entry name" value="REGULATORY COMPONENTS OF SENSORY TRANSDUCTION SYSTEM"/>
    <property type="match status" value="1"/>
</dbReference>
<evidence type="ECO:0000313" key="6">
    <source>
        <dbReference type="EMBL" id="CAE7549747.1"/>
    </source>
</evidence>
<dbReference type="SUPFAM" id="SSF55785">
    <property type="entry name" value="PYP-like sensor domain (PAS domain)"/>
    <property type="match status" value="1"/>
</dbReference>
<dbReference type="InterPro" id="IPR037522">
    <property type="entry name" value="HD_GYP_dom"/>
</dbReference>
<dbReference type="NCBIfam" id="TIGR00254">
    <property type="entry name" value="GGDEF"/>
    <property type="match status" value="1"/>
</dbReference>
<organism evidence="6 7">
    <name type="scientific">Symbiodinium pilosum</name>
    <name type="common">Dinoflagellate</name>
    <dbReference type="NCBI Taxonomy" id="2952"/>
    <lineage>
        <taxon>Eukaryota</taxon>
        <taxon>Sar</taxon>
        <taxon>Alveolata</taxon>
        <taxon>Dinophyceae</taxon>
        <taxon>Suessiales</taxon>
        <taxon>Symbiodiniaceae</taxon>
        <taxon>Symbiodinium</taxon>
    </lineage>
</organism>
<feature type="domain" description="HD-GYP" evidence="5">
    <location>
        <begin position="61"/>
        <end position="256"/>
    </location>
</feature>
<dbReference type="PROSITE" id="PS50112">
    <property type="entry name" value="PAS"/>
    <property type="match status" value="1"/>
</dbReference>
<dbReference type="InterPro" id="IPR035965">
    <property type="entry name" value="PAS-like_dom_sf"/>
</dbReference>
<protein>
    <submittedName>
        <fullName evidence="6">VdcA protein</fullName>
    </submittedName>
</protein>
<dbReference type="Pfam" id="PF00990">
    <property type="entry name" value="GGDEF"/>
    <property type="match status" value="1"/>
</dbReference>
<dbReference type="Proteomes" id="UP000649617">
    <property type="component" value="Unassembled WGS sequence"/>
</dbReference>
<dbReference type="Gene3D" id="3.30.450.20">
    <property type="entry name" value="PAS domain"/>
    <property type="match status" value="1"/>
</dbReference>
<evidence type="ECO:0000259" key="5">
    <source>
        <dbReference type="PROSITE" id="PS51832"/>
    </source>
</evidence>
<dbReference type="PROSITE" id="PS50887">
    <property type="entry name" value="GGDEF"/>
    <property type="match status" value="1"/>
</dbReference>
<dbReference type="InterPro" id="IPR043128">
    <property type="entry name" value="Rev_trsase/Diguanyl_cyclase"/>
</dbReference>
<dbReference type="FunFam" id="3.30.70.270:FF:000001">
    <property type="entry name" value="Diguanylate cyclase domain protein"/>
    <property type="match status" value="1"/>
</dbReference>
<dbReference type="InterPro" id="IPR000160">
    <property type="entry name" value="GGDEF_dom"/>
</dbReference>
<dbReference type="Gene3D" id="1.10.3210.10">
    <property type="entry name" value="Hypothetical protein af1432"/>
    <property type="match status" value="1"/>
</dbReference>
<reference evidence="6" key="1">
    <citation type="submission" date="2021-02" db="EMBL/GenBank/DDBJ databases">
        <authorList>
            <person name="Dougan E. K."/>
            <person name="Rhodes N."/>
            <person name="Thang M."/>
            <person name="Chan C."/>
        </authorList>
    </citation>
    <scope>NUCLEOTIDE SEQUENCE</scope>
</reference>
<feature type="region of interest" description="Disordered" evidence="2">
    <location>
        <begin position="1"/>
        <end position="54"/>
    </location>
</feature>
<dbReference type="GO" id="GO:0006355">
    <property type="term" value="P:regulation of DNA-templated transcription"/>
    <property type="evidence" value="ECO:0007669"/>
    <property type="project" value="InterPro"/>
</dbReference>
<feature type="domain" description="PAS" evidence="3">
    <location>
        <begin position="295"/>
        <end position="366"/>
    </location>
</feature>
<keyword evidence="7" id="KW-1185">Reference proteome</keyword>